<dbReference type="OrthoDB" id="442647at2759"/>
<organism evidence="11 12">
    <name type="scientific">Vitrella brassicaformis (strain CCMP3155)</name>
    <dbReference type="NCBI Taxonomy" id="1169540"/>
    <lineage>
        <taxon>Eukaryota</taxon>
        <taxon>Sar</taxon>
        <taxon>Alveolata</taxon>
        <taxon>Colpodellida</taxon>
        <taxon>Vitrellaceae</taxon>
        <taxon>Vitrella</taxon>
    </lineage>
</organism>
<feature type="short sequence motif" description="Cx2C motif 1" evidence="9">
    <location>
        <begin position="215"/>
        <end position="218"/>
    </location>
</feature>
<dbReference type="HAMAP" id="MF_03115">
    <property type="entry name" value="Anamorsin"/>
    <property type="match status" value="1"/>
</dbReference>
<comment type="similarity">
    <text evidence="2 9">Belongs to the anamorsin family.</text>
</comment>
<evidence type="ECO:0000259" key="10">
    <source>
        <dbReference type="Pfam" id="PF05093"/>
    </source>
</evidence>
<feature type="binding site" evidence="9">
    <location>
        <position position="176"/>
    </location>
    <ligand>
        <name>[2Fe-2S] cluster</name>
        <dbReference type="ChEBI" id="CHEBI:190135"/>
    </ligand>
</feature>
<dbReference type="PANTHER" id="PTHR13273:SF14">
    <property type="entry name" value="ANAMORSIN"/>
    <property type="match status" value="1"/>
</dbReference>
<dbReference type="InterPro" id="IPR007785">
    <property type="entry name" value="Anamorsin"/>
</dbReference>
<evidence type="ECO:0000256" key="5">
    <source>
        <dbReference type="ARBA" id="ARBA00022723"/>
    </source>
</evidence>
<keyword evidence="8 9" id="KW-0496">Mitochondrion</keyword>
<name>A0A0G4GIW3_VITBC</name>
<comment type="function">
    <text evidence="9">Component of the cytosolic iron-sulfur (Fe-S) protein assembly (CIA) machinery. Required for the maturation of extramitochondrial Fe-S proteins. Part of an electron transfer chain functioning in an early step of cytosolic Fe-S biogenesis, facilitating the de novo assembly of a [4Fe-4S] cluster on the cytosolic Fe-S scaffold complex. Electrons are transferred from NADPH via a FAD- and FMN-containing diflavin oxidoreductase. Together with the diflavin oxidoreductase, also required for the assembly of the diferric tyrosyl radical cofactor of ribonucleotide reductase (RNR), probably by providing electrons for reduction during radical cofactor maturation in the catalytic small subunit.</text>
</comment>
<feature type="binding site" evidence="9">
    <location>
        <position position="226"/>
    </location>
    <ligand>
        <name>[4Fe-4S] cluster</name>
        <dbReference type="ChEBI" id="CHEBI:49883"/>
    </ligand>
</feature>
<feature type="binding site" evidence="9">
    <location>
        <position position="183"/>
    </location>
    <ligand>
        <name>[2Fe-2S] cluster</name>
        <dbReference type="ChEBI" id="CHEBI:190135"/>
    </ligand>
</feature>
<evidence type="ECO:0000313" key="11">
    <source>
        <dbReference type="EMBL" id="CEM29693.1"/>
    </source>
</evidence>
<dbReference type="AlphaFoldDB" id="A0A0G4GIW3"/>
<dbReference type="GO" id="GO:0005758">
    <property type="term" value="C:mitochondrial intermembrane space"/>
    <property type="evidence" value="ECO:0007669"/>
    <property type="project" value="UniProtKB-SubCell"/>
</dbReference>
<dbReference type="GO" id="GO:0051539">
    <property type="term" value="F:4 iron, 4 sulfur cluster binding"/>
    <property type="evidence" value="ECO:0007669"/>
    <property type="project" value="UniProtKB-KW"/>
</dbReference>
<dbReference type="STRING" id="1169540.A0A0G4GIW3"/>
<reference evidence="11 12" key="1">
    <citation type="submission" date="2014-11" db="EMBL/GenBank/DDBJ databases">
        <authorList>
            <person name="Zhu J."/>
            <person name="Qi W."/>
            <person name="Song R."/>
        </authorList>
    </citation>
    <scope>NUCLEOTIDE SEQUENCE [LARGE SCALE GENOMIC DNA]</scope>
</reference>
<accession>A0A0G4GIW3</accession>
<comment type="domain">
    <text evidence="9">The N-terminal domain has structural similarity with S-adenosyl-L-methionine-dependent methyltransferases, but does not bind S-adenosyl-L-methionine. It is required for correct assembly of the 2 Fe-S clusters.</text>
</comment>
<dbReference type="VEuPathDB" id="CryptoDB:Vbra_17910"/>
<dbReference type="GO" id="GO:0051537">
    <property type="term" value="F:2 iron, 2 sulfur cluster binding"/>
    <property type="evidence" value="ECO:0007669"/>
    <property type="project" value="UniProtKB-UniRule"/>
</dbReference>
<protein>
    <recommendedName>
        <fullName evidence="9">Anamorsin homolog</fullName>
    </recommendedName>
    <alternativeName>
        <fullName evidence="9">Fe-S cluster assembly protein DRE2 homolog</fullName>
    </alternativeName>
</protein>
<sequence>MHLPSIFKGRLLVVASAGDEGCGQLIKNYRAANATVIEPEAIATAGYRDQFEGVSCYATKGTLPLDLVFLTSCFTALKPGGNCTVQCVVDDADGFIEGVSKNAMYAGFIDGDVSRRDSADNKQFIVQFVCKKPDWDLGAATAVKIDSPGEEELIDESSLIDDKEEYKPLGAGKESCASKPKACANCTCGRAELEKKIGAEEAKKKLETGGVRSSCGNCYLGDAFRCAGCPYKGQPAFKPGEKIELDMDASNTGQVDLAQGSESVGVSEGGTVKLEL</sequence>
<keyword evidence="7 9" id="KW-0411">Iron-sulfur</keyword>
<comment type="subunit">
    <text evidence="9">Monomer.</text>
</comment>
<feature type="domain" description="Anamorsin C-terminal" evidence="10">
    <location>
        <begin position="207"/>
        <end position="245"/>
    </location>
</feature>
<dbReference type="GO" id="GO:0046872">
    <property type="term" value="F:metal ion binding"/>
    <property type="evidence" value="ECO:0007669"/>
    <property type="project" value="UniProtKB-KW"/>
</dbReference>
<dbReference type="OMA" id="PEYISYM"/>
<dbReference type="GO" id="GO:0016226">
    <property type="term" value="P:iron-sulfur cluster assembly"/>
    <property type="evidence" value="ECO:0007669"/>
    <property type="project" value="UniProtKB-UniRule"/>
</dbReference>
<evidence type="ECO:0000256" key="2">
    <source>
        <dbReference type="ARBA" id="ARBA00008169"/>
    </source>
</evidence>
<feature type="binding site" evidence="9">
    <location>
        <position position="186"/>
    </location>
    <ligand>
        <name>[2Fe-2S] cluster</name>
        <dbReference type="ChEBI" id="CHEBI:190135"/>
    </ligand>
</feature>
<keyword evidence="3 9" id="KW-0004">4Fe-4S</keyword>
<dbReference type="PhylomeDB" id="A0A0G4GIW3"/>
<keyword evidence="4 9" id="KW-0963">Cytoplasm</keyword>
<evidence type="ECO:0000256" key="8">
    <source>
        <dbReference type="ARBA" id="ARBA00023128"/>
    </source>
</evidence>
<keyword evidence="9" id="KW-0001">2Fe-2S</keyword>
<comment type="domain">
    <text evidence="9">The twin Cx2C motifs are involved in the recognition by the mitochondrial MIA40-ERV1 disulfide relay system. The formation of 2 disulfide bonds in the Cx2C motifs through dithiol/disulfide exchange reactions effectively traps the protein in the mitochondrial intermembrane space.</text>
</comment>
<dbReference type="InterPro" id="IPR046408">
    <property type="entry name" value="CIAPIN1"/>
</dbReference>
<feature type="region of interest" description="Fe-S binding site B" evidence="9">
    <location>
        <begin position="215"/>
        <end position="229"/>
    </location>
</feature>
<gene>
    <name evidence="11" type="ORF">Vbra_17910</name>
</gene>
<evidence type="ECO:0000256" key="3">
    <source>
        <dbReference type="ARBA" id="ARBA00022485"/>
    </source>
</evidence>
<feature type="binding site" evidence="9">
    <location>
        <position position="229"/>
    </location>
    <ligand>
        <name>[4Fe-4S] cluster</name>
        <dbReference type="ChEBI" id="CHEBI:49883"/>
    </ligand>
</feature>
<dbReference type="Pfam" id="PF05093">
    <property type="entry name" value="CIAPIN1"/>
    <property type="match status" value="1"/>
</dbReference>
<comment type="cofactor">
    <cofactor evidence="9">
        <name>[2Fe-2S] cluster</name>
        <dbReference type="ChEBI" id="CHEBI:190135"/>
    </cofactor>
</comment>
<comment type="domain">
    <text evidence="9">The C-terminal domain binds 2 Fe-S clusters but is otherwise mostly in an intrinsically disordered conformation.</text>
</comment>
<evidence type="ECO:0000256" key="1">
    <source>
        <dbReference type="ARBA" id="ARBA00001966"/>
    </source>
</evidence>
<evidence type="ECO:0000256" key="4">
    <source>
        <dbReference type="ARBA" id="ARBA00022490"/>
    </source>
</evidence>
<evidence type="ECO:0000256" key="7">
    <source>
        <dbReference type="ARBA" id="ARBA00023014"/>
    </source>
</evidence>
<feature type="short sequence motif" description="Cx2C motif 2" evidence="9">
    <location>
        <begin position="226"/>
        <end position="229"/>
    </location>
</feature>
<dbReference type="InParanoid" id="A0A0G4GIW3"/>
<comment type="cofactor">
    <cofactor evidence="1 9">
        <name>[4Fe-4S] cluster</name>
        <dbReference type="ChEBI" id="CHEBI:49883"/>
    </cofactor>
</comment>
<keyword evidence="5 9" id="KW-0479">Metal-binding</keyword>
<evidence type="ECO:0000256" key="9">
    <source>
        <dbReference type="HAMAP-Rule" id="MF_03115"/>
    </source>
</evidence>
<comment type="subcellular location">
    <subcellularLocation>
        <location evidence="9">Cytoplasm</location>
    </subcellularLocation>
    <subcellularLocation>
        <location evidence="9">Mitochondrion intermembrane space</location>
    </subcellularLocation>
</comment>
<dbReference type="EMBL" id="CDMY01000677">
    <property type="protein sequence ID" value="CEM29693.1"/>
    <property type="molecule type" value="Genomic_DNA"/>
</dbReference>
<feature type="binding site" evidence="9">
    <location>
        <position position="188"/>
    </location>
    <ligand>
        <name>[2Fe-2S] cluster</name>
        <dbReference type="ChEBI" id="CHEBI:190135"/>
    </ligand>
</feature>
<keyword evidence="6 9" id="KW-0408">Iron</keyword>
<feature type="binding site" evidence="9">
    <location>
        <position position="218"/>
    </location>
    <ligand>
        <name>[4Fe-4S] cluster</name>
        <dbReference type="ChEBI" id="CHEBI:49883"/>
    </ligand>
</feature>
<keyword evidence="12" id="KW-1185">Reference proteome</keyword>
<dbReference type="PANTHER" id="PTHR13273">
    <property type="entry name" value="ANAMORSIN"/>
    <property type="match status" value="1"/>
</dbReference>
<dbReference type="Proteomes" id="UP000041254">
    <property type="component" value="Unassembled WGS sequence"/>
</dbReference>
<evidence type="ECO:0000256" key="6">
    <source>
        <dbReference type="ARBA" id="ARBA00023004"/>
    </source>
</evidence>
<dbReference type="GO" id="GO:0009055">
    <property type="term" value="F:electron transfer activity"/>
    <property type="evidence" value="ECO:0007669"/>
    <property type="project" value="UniProtKB-UniRule"/>
</dbReference>
<proteinExistence type="inferred from homology"/>
<feature type="binding site" evidence="9">
    <location>
        <position position="215"/>
    </location>
    <ligand>
        <name>[4Fe-4S] cluster</name>
        <dbReference type="ChEBI" id="CHEBI:49883"/>
    </ligand>
</feature>
<evidence type="ECO:0000313" key="12">
    <source>
        <dbReference type="Proteomes" id="UP000041254"/>
    </source>
</evidence>
<comment type="caution">
    <text evidence="9">Lacks conserved residue(s) required for the propagation of feature annotation.</text>
</comment>